<proteinExistence type="inferred from homology"/>
<dbReference type="InterPro" id="IPR052028">
    <property type="entry name" value="HipA_Ser/Thr_kinase"/>
</dbReference>
<keyword evidence="2" id="KW-0808">Transferase</keyword>
<dbReference type="InterPro" id="IPR017508">
    <property type="entry name" value="HipA_N1"/>
</dbReference>
<dbReference type="NCBIfam" id="TIGR03071">
    <property type="entry name" value="couple_hipA"/>
    <property type="match status" value="1"/>
</dbReference>
<keyword evidence="3 7" id="KW-0418">Kinase</keyword>
<dbReference type="GO" id="GO:0005829">
    <property type="term" value="C:cytosol"/>
    <property type="evidence" value="ECO:0007669"/>
    <property type="project" value="TreeGrafter"/>
</dbReference>
<dbReference type="GO" id="GO:0004674">
    <property type="term" value="F:protein serine/threonine kinase activity"/>
    <property type="evidence" value="ECO:0007669"/>
    <property type="project" value="TreeGrafter"/>
</dbReference>
<dbReference type="InterPro" id="IPR012893">
    <property type="entry name" value="HipA-like_C"/>
</dbReference>
<feature type="region of interest" description="Disordered" evidence="4">
    <location>
        <begin position="19"/>
        <end position="47"/>
    </location>
</feature>
<evidence type="ECO:0000313" key="8">
    <source>
        <dbReference type="Proteomes" id="UP000293519"/>
    </source>
</evidence>
<dbReference type="AlphaFoldDB" id="A0A4Q7LLG2"/>
<dbReference type="Proteomes" id="UP000293519">
    <property type="component" value="Unassembled WGS sequence"/>
</dbReference>
<evidence type="ECO:0000313" key="7">
    <source>
        <dbReference type="EMBL" id="RZS55081.1"/>
    </source>
</evidence>
<evidence type="ECO:0000259" key="5">
    <source>
        <dbReference type="Pfam" id="PF07804"/>
    </source>
</evidence>
<reference evidence="7 8" key="1">
    <citation type="journal article" date="2015" name="Stand. Genomic Sci.">
        <title>Genomic Encyclopedia of Bacterial and Archaeal Type Strains, Phase III: the genomes of soil and plant-associated and newly described type strains.</title>
        <authorList>
            <person name="Whitman W.B."/>
            <person name="Woyke T."/>
            <person name="Klenk H.P."/>
            <person name="Zhou Y."/>
            <person name="Lilburn T.G."/>
            <person name="Beck B.J."/>
            <person name="De Vos P."/>
            <person name="Vandamme P."/>
            <person name="Eisen J.A."/>
            <person name="Garrity G."/>
            <person name="Hugenholtz P."/>
            <person name="Kyrpides N.C."/>
        </authorList>
    </citation>
    <scope>NUCLEOTIDE SEQUENCE [LARGE SCALE GENOMIC DNA]</scope>
    <source>
        <strain evidence="7 8">CV2</strain>
    </source>
</reference>
<name>A0A4Q7LLG2_9MICO</name>
<evidence type="ECO:0000256" key="4">
    <source>
        <dbReference type="SAM" id="MobiDB-lite"/>
    </source>
</evidence>
<keyword evidence="8" id="KW-1185">Reference proteome</keyword>
<accession>A0A4Q7LLG2</accession>
<feature type="domain" description="HipA N-terminal subdomain 1" evidence="6">
    <location>
        <begin position="5"/>
        <end position="113"/>
    </location>
</feature>
<gene>
    <name evidence="7" type="ORF">EV141_2064</name>
</gene>
<sequence>MSIALHVLLNGQHCGTVTQDDRGDTRFRYEPDYQDDANGSGGSGGRTITPLSLSMPLVLTEHRKRVVLPFLDGLLPDSAEARRAIAERFGVNPANPVAILRHVGSDVAGALQFVAEGDDPPEVALERLEYRALSTVDVGALLRQAIERYASGRLFGDPESVGRFSLAGAQPKIALARTSDGSWTMPRGSAASIHILKPAVGGYRRLDVVEYLTLRTAALLGVDVADSSLDEIDGLPVFVTRRFDRVVSGDVVTRLHQEDLGQALAVPPSKKYQRTDGGPGVADAARLLRGLPRPTDRAEAAWAFYRGLMVNTVLACTDAHIKNYSVLLDGNQVHLAPLYDMASFAPYAQPGQAVLSAMKIGGEYRFDAIGEVQCLAAARTLGVDAGRAAEFVRHLRSHAPDAAATARNELASADSETRAVADEFVTSVAALPLVRGAA</sequence>
<protein>
    <submittedName>
        <fullName evidence="7">Serine/threonine-protein kinase HipA</fullName>
    </submittedName>
</protein>
<comment type="caution">
    <text evidence="7">The sequence shown here is derived from an EMBL/GenBank/DDBJ whole genome shotgun (WGS) entry which is preliminary data.</text>
</comment>
<feature type="domain" description="HipA-like C-terminal" evidence="5">
    <location>
        <begin position="164"/>
        <end position="401"/>
    </location>
</feature>
<dbReference type="OrthoDB" id="3182374at2"/>
<evidence type="ECO:0000259" key="6">
    <source>
        <dbReference type="Pfam" id="PF13657"/>
    </source>
</evidence>
<comment type="similarity">
    <text evidence="1">Belongs to the HipA Ser/Thr kinase family.</text>
</comment>
<dbReference type="RefSeq" id="WP_130485875.1">
    <property type="nucleotide sequence ID" value="NZ_SGWW01000004.1"/>
</dbReference>
<evidence type="ECO:0000256" key="3">
    <source>
        <dbReference type="ARBA" id="ARBA00022777"/>
    </source>
</evidence>
<dbReference type="Pfam" id="PF13657">
    <property type="entry name" value="Couple_hipA"/>
    <property type="match status" value="1"/>
</dbReference>
<dbReference type="EMBL" id="SGWW01000004">
    <property type="protein sequence ID" value="RZS55081.1"/>
    <property type="molecule type" value="Genomic_DNA"/>
</dbReference>
<dbReference type="Pfam" id="PF07804">
    <property type="entry name" value="HipA_C"/>
    <property type="match status" value="1"/>
</dbReference>
<organism evidence="7 8">
    <name type="scientific">Microcella putealis</name>
    <dbReference type="NCBI Taxonomy" id="337005"/>
    <lineage>
        <taxon>Bacteria</taxon>
        <taxon>Bacillati</taxon>
        <taxon>Actinomycetota</taxon>
        <taxon>Actinomycetes</taxon>
        <taxon>Micrococcales</taxon>
        <taxon>Microbacteriaceae</taxon>
        <taxon>Microcella</taxon>
    </lineage>
</organism>
<feature type="compositionally biased region" description="Basic and acidic residues" evidence="4">
    <location>
        <begin position="19"/>
        <end position="31"/>
    </location>
</feature>
<dbReference type="PANTHER" id="PTHR37419">
    <property type="entry name" value="SERINE/THREONINE-PROTEIN KINASE TOXIN HIPA"/>
    <property type="match status" value="1"/>
</dbReference>
<evidence type="ECO:0000256" key="2">
    <source>
        <dbReference type="ARBA" id="ARBA00022679"/>
    </source>
</evidence>
<evidence type="ECO:0000256" key="1">
    <source>
        <dbReference type="ARBA" id="ARBA00010164"/>
    </source>
</evidence>
<dbReference type="PANTHER" id="PTHR37419:SF1">
    <property type="entry name" value="SERINE_THREONINE-PROTEIN KINASE TOXIN HIPA"/>
    <property type="match status" value="1"/>
</dbReference>